<feature type="transmembrane region" description="Helical" evidence="1">
    <location>
        <begin position="53"/>
        <end position="73"/>
    </location>
</feature>
<evidence type="ECO:0000313" key="3">
    <source>
        <dbReference type="Proteomes" id="UP001529338"/>
    </source>
</evidence>
<proteinExistence type="predicted"/>
<evidence type="ECO:0000313" key="2">
    <source>
        <dbReference type="EMBL" id="MDM7854852.1"/>
    </source>
</evidence>
<evidence type="ECO:0000256" key="1">
    <source>
        <dbReference type="SAM" id="Phobius"/>
    </source>
</evidence>
<keyword evidence="3" id="KW-1185">Reference proteome</keyword>
<sequence length="87" mass="8660">MADTSTATVDKIVGLAAAGVAAIVAQKVVGLVWKASAGHRPPKPEDDGDNAVAEIIAAAAITGAVMAIARVLAARGASRVTARLESR</sequence>
<name>A0ABT7SH22_9CELL</name>
<protein>
    <submittedName>
        <fullName evidence="2">DUF4235 domain-containing protein</fullName>
    </submittedName>
</protein>
<dbReference type="RefSeq" id="WP_289454673.1">
    <property type="nucleotide sequence ID" value="NZ_JAUCGQ010000001.1"/>
</dbReference>
<dbReference type="EMBL" id="JAUCGQ010000001">
    <property type="protein sequence ID" value="MDM7854852.1"/>
    <property type="molecule type" value="Genomic_DNA"/>
</dbReference>
<feature type="transmembrane region" description="Helical" evidence="1">
    <location>
        <begin position="12"/>
        <end position="33"/>
    </location>
</feature>
<dbReference type="Proteomes" id="UP001529338">
    <property type="component" value="Unassembled WGS sequence"/>
</dbReference>
<keyword evidence="1" id="KW-1133">Transmembrane helix</keyword>
<comment type="caution">
    <text evidence="2">The sequence shown here is derived from an EMBL/GenBank/DDBJ whole genome shotgun (WGS) entry which is preliminary data.</text>
</comment>
<accession>A0ABT7SH22</accession>
<organism evidence="2 3">
    <name type="scientific">Cellulomonas alba</name>
    <dbReference type="NCBI Taxonomy" id="3053467"/>
    <lineage>
        <taxon>Bacteria</taxon>
        <taxon>Bacillati</taxon>
        <taxon>Actinomycetota</taxon>
        <taxon>Actinomycetes</taxon>
        <taxon>Micrococcales</taxon>
        <taxon>Cellulomonadaceae</taxon>
        <taxon>Cellulomonas</taxon>
    </lineage>
</organism>
<gene>
    <name evidence="2" type="ORF">QRT04_07905</name>
</gene>
<dbReference type="InterPro" id="IPR025329">
    <property type="entry name" value="DUF4235"/>
</dbReference>
<keyword evidence="1" id="KW-0812">Transmembrane</keyword>
<keyword evidence="1" id="KW-0472">Membrane</keyword>
<reference evidence="2 3" key="1">
    <citation type="submission" date="2023-06" db="EMBL/GenBank/DDBJ databases">
        <title>Cellulomonas sp. MW4 Whole genome sequence.</title>
        <authorList>
            <person name="Park S."/>
        </authorList>
    </citation>
    <scope>NUCLEOTIDE SEQUENCE [LARGE SCALE GENOMIC DNA]</scope>
    <source>
        <strain evidence="2 3">MW4</strain>
    </source>
</reference>
<dbReference type="Pfam" id="PF14019">
    <property type="entry name" value="DUF4235"/>
    <property type="match status" value="1"/>
</dbReference>